<dbReference type="Proteomes" id="UP000199529">
    <property type="component" value="Unassembled WGS sequence"/>
</dbReference>
<protein>
    <submittedName>
        <fullName evidence="2">Uncharacterized protein</fullName>
    </submittedName>
</protein>
<reference evidence="3" key="1">
    <citation type="submission" date="2016-10" db="EMBL/GenBank/DDBJ databases">
        <authorList>
            <person name="Varghese N."/>
            <person name="Submissions S."/>
        </authorList>
    </citation>
    <scope>NUCLEOTIDE SEQUENCE [LARGE SCALE GENOMIC DNA]</scope>
    <source>
        <strain evidence="3">CGMCC 4.3530</strain>
    </source>
</reference>
<proteinExistence type="predicted"/>
<name>A0A1H3SJI5_9PSEU</name>
<dbReference type="OrthoDB" id="3696892at2"/>
<dbReference type="STRING" id="418495.SAMN05216215_106616"/>
<dbReference type="InterPro" id="IPR028978">
    <property type="entry name" value="Chorismate_lyase_/UTRA_dom_sf"/>
</dbReference>
<dbReference type="EMBL" id="FNOK01000066">
    <property type="protein sequence ID" value="SDZ38104.1"/>
    <property type="molecule type" value="Genomic_DNA"/>
</dbReference>
<dbReference type="RefSeq" id="WP_093276737.1">
    <property type="nucleotide sequence ID" value="NZ_FNOK01000066.1"/>
</dbReference>
<evidence type="ECO:0000256" key="1">
    <source>
        <dbReference type="SAM" id="MobiDB-lite"/>
    </source>
</evidence>
<dbReference type="AlphaFoldDB" id="A0A1H3SJI5"/>
<feature type="region of interest" description="Disordered" evidence="1">
    <location>
        <begin position="169"/>
        <end position="200"/>
    </location>
</feature>
<accession>A0A1H3SJI5</accession>
<dbReference type="SUPFAM" id="SSF64288">
    <property type="entry name" value="Chorismate lyase-like"/>
    <property type="match status" value="1"/>
</dbReference>
<dbReference type="Gene3D" id="3.40.1410.10">
    <property type="entry name" value="Chorismate lyase-like"/>
    <property type="match status" value="1"/>
</dbReference>
<sequence>MQDDLTEQIRTLSTWLRDTDSFTETVAHWLNSRVDYVSLCHEYCLVTPEHAAALDVSAGSKALHRRGYLERESTGFRQRVAEVRAVVVEDRLHPEARQSLESKKVPLGKILSRHGMRRHTHDITRVSTVDANGRQVLRVAATVTMAGELVAAVDEIVYLQLFKPGPSQCDTADDAPVVDRLPNARRSQESPIPRRPAHRA</sequence>
<evidence type="ECO:0000313" key="3">
    <source>
        <dbReference type="Proteomes" id="UP000199529"/>
    </source>
</evidence>
<gene>
    <name evidence="2" type="ORF">SAMN05216215_106616</name>
</gene>
<keyword evidence="3" id="KW-1185">Reference proteome</keyword>
<organism evidence="2 3">
    <name type="scientific">Saccharopolyspora shandongensis</name>
    <dbReference type="NCBI Taxonomy" id="418495"/>
    <lineage>
        <taxon>Bacteria</taxon>
        <taxon>Bacillati</taxon>
        <taxon>Actinomycetota</taxon>
        <taxon>Actinomycetes</taxon>
        <taxon>Pseudonocardiales</taxon>
        <taxon>Pseudonocardiaceae</taxon>
        <taxon>Saccharopolyspora</taxon>
    </lineage>
</organism>
<evidence type="ECO:0000313" key="2">
    <source>
        <dbReference type="EMBL" id="SDZ38104.1"/>
    </source>
</evidence>